<dbReference type="EMBL" id="GG666511">
    <property type="protein sequence ID" value="EEN60643.1"/>
    <property type="molecule type" value="Genomic_DNA"/>
</dbReference>
<comment type="similarity">
    <text evidence="4">Belongs to the glycosyltransferase 29 family.</text>
</comment>
<dbReference type="FunFam" id="3.90.1480.20:FF:000015">
    <property type="entry name" value="Lactosylceramide alpha-2,3-sialyltransferase"/>
    <property type="match status" value="2"/>
</dbReference>
<evidence type="ECO:0000256" key="2">
    <source>
        <dbReference type="ARBA" id="ARBA00004613"/>
    </source>
</evidence>
<dbReference type="InterPro" id="IPR038578">
    <property type="entry name" value="GT29-like_sf"/>
</dbReference>
<dbReference type="FunCoup" id="C3YGC2">
    <property type="interactions" value="58"/>
</dbReference>
<dbReference type="InterPro" id="IPR012163">
    <property type="entry name" value="Sialyl_trans"/>
</dbReference>
<keyword evidence="5" id="KW-0964">Secreted</keyword>
<organism>
    <name type="scientific">Branchiostoma floridae</name>
    <name type="common">Florida lancelet</name>
    <name type="synonym">Amphioxus</name>
    <dbReference type="NCBI Taxonomy" id="7739"/>
    <lineage>
        <taxon>Eukaryota</taxon>
        <taxon>Metazoa</taxon>
        <taxon>Chordata</taxon>
        <taxon>Cephalochordata</taxon>
        <taxon>Leptocardii</taxon>
        <taxon>Amphioxiformes</taxon>
        <taxon>Branchiostomatidae</taxon>
        <taxon>Branchiostoma</taxon>
    </lineage>
</organism>
<evidence type="ECO:0000313" key="19">
    <source>
        <dbReference type="EMBL" id="EEN60643.1"/>
    </source>
</evidence>
<dbReference type="AlphaFoldDB" id="C3YGC2"/>
<dbReference type="InParanoid" id="C3YGC2"/>
<evidence type="ECO:0000256" key="13">
    <source>
        <dbReference type="ARBA" id="ARBA00023180"/>
    </source>
</evidence>
<evidence type="ECO:0000256" key="17">
    <source>
        <dbReference type="ARBA" id="ARBA00042991"/>
    </source>
</evidence>
<evidence type="ECO:0000256" key="9">
    <source>
        <dbReference type="ARBA" id="ARBA00022968"/>
    </source>
</evidence>
<proteinExistence type="inferred from homology"/>
<evidence type="ECO:0000256" key="11">
    <source>
        <dbReference type="ARBA" id="ARBA00023034"/>
    </source>
</evidence>
<evidence type="ECO:0000256" key="18">
    <source>
        <dbReference type="PIRSR" id="PIRSR005557-2"/>
    </source>
</evidence>
<comment type="pathway">
    <text evidence="3">Protein modification; protein glycosylation.</text>
</comment>
<evidence type="ECO:0000256" key="15">
    <source>
        <dbReference type="ARBA" id="ARBA00039107"/>
    </source>
</evidence>
<dbReference type="GO" id="GO:0032580">
    <property type="term" value="C:Golgi cisterna membrane"/>
    <property type="evidence" value="ECO:0007669"/>
    <property type="project" value="UniProtKB-SubCell"/>
</dbReference>
<evidence type="ECO:0000256" key="5">
    <source>
        <dbReference type="ARBA" id="ARBA00022525"/>
    </source>
</evidence>
<sequence length="301" mass="34098">MYYFVQTRKSPLGLAQSKERTAPLDLDKVSDNRFLGEEERVSVDKIAAGASPIQPTCKRIWQKGRSSWFDGRFDDNIRPVWSRANIELPADARKWWMAIQESKDEDPAPLLTALFDIGAPDVDPWASRNLTGCLRCAVVGNSGNLRQANYGEEIDGYDLIFRMNGAPTQGWERDVGHRTTHHFMYPESATDLPDDVSFVLILVYNPAFVKYIHDKWTERHAIYPSTGGLVVMFAVHVCDEVSVYGYGADKHGIWDHYWDPSHIGQTIGQTIGIHDSSFEQLLLQKLQLEGIIKIHRGNADH</sequence>
<dbReference type="eggNOG" id="KOG2692">
    <property type="taxonomic scope" value="Eukaryota"/>
</dbReference>
<keyword evidence="12" id="KW-0472">Membrane</keyword>
<evidence type="ECO:0000256" key="8">
    <source>
        <dbReference type="ARBA" id="ARBA00022692"/>
    </source>
</evidence>
<dbReference type="GO" id="GO:0003836">
    <property type="term" value="F:beta-galactoside (CMP) alpha-2,3-sialyltransferase activity"/>
    <property type="evidence" value="ECO:0007669"/>
    <property type="project" value="UniProtKB-EC"/>
</dbReference>
<evidence type="ECO:0000256" key="16">
    <source>
        <dbReference type="ARBA" id="ARBA00042448"/>
    </source>
</evidence>
<dbReference type="Pfam" id="PF00777">
    <property type="entry name" value="Glyco_transf_29"/>
    <property type="match status" value="2"/>
</dbReference>
<evidence type="ECO:0000256" key="1">
    <source>
        <dbReference type="ARBA" id="ARBA00004323"/>
    </source>
</evidence>
<evidence type="ECO:0000256" key="10">
    <source>
        <dbReference type="ARBA" id="ARBA00022989"/>
    </source>
</evidence>
<evidence type="ECO:0000256" key="12">
    <source>
        <dbReference type="ARBA" id="ARBA00023136"/>
    </source>
</evidence>
<keyword evidence="7" id="KW-0808">Transferase</keyword>
<keyword evidence="8" id="KW-0812">Transmembrane</keyword>
<accession>C3YGC2</accession>
<dbReference type="STRING" id="7739.C3YGC2"/>
<dbReference type="InterPro" id="IPR051757">
    <property type="entry name" value="Beta-gal_alpha2-3_sialyltrans"/>
</dbReference>
<dbReference type="InterPro" id="IPR001675">
    <property type="entry name" value="Glyco_trans_29"/>
</dbReference>
<evidence type="ECO:0000256" key="14">
    <source>
        <dbReference type="ARBA" id="ARBA00037859"/>
    </source>
</evidence>
<dbReference type="PANTHER" id="PTHR46032:SF2">
    <property type="entry name" value="GAL BETA 1,3-GALNAC ALPHA-2,3-SIALYL TRANSFERASE-RELATED"/>
    <property type="match status" value="1"/>
</dbReference>
<name>C3YGC2_BRAFL</name>
<dbReference type="PANTHER" id="PTHR46032">
    <property type="entry name" value="ALPHA-2,3-SIALYLTRANSFERASE ST3GAL I ISOFORM X1"/>
    <property type="match status" value="1"/>
</dbReference>
<evidence type="ECO:0000256" key="7">
    <source>
        <dbReference type="ARBA" id="ARBA00022679"/>
    </source>
</evidence>
<dbReference type="GO" id="GO:0000139">
    <property type="term" value="C:Golgi membrane"/>
    <property type="evidence" value="ECO:0007669"/>
    <property type="project" value="UniProtKB-SubCell"/>
</dbReference>
<evidence type="ECO:0000256" key="4">
    <source>
        <dbReference type="ARBA" id="ARBA00006003"/>
    </source>
</evidence>
<protein>
    <recommendedName>
        <fullName evidence="15">beta-galactoside alpha-2,3-sialyltransferase</fullName>
        <ecNumber evidence="15">2.4.3.4</ecNumber>
    </recommendedName>
    <alternativeName>
        <fullName evidence="17">Gal-NAc6S</fullName>
    </alternativeName>
    <alternativeName>
        <fullName evidence="16">Gal-beta-1,3-GalNAc-alpha-2,3-sialyltransferase</fullName>
    </alternativeName>
</protein>
<keyword evidence="9" id="KW-0735">Signal-anchor</keyword>
<feature type="disulfide bond" evidence="18">
    <location>
        <begin position="136"/>
        <end position="238"/>
    </location>
</feature>
<dbReference type="Gene3D" id="3.90.1480.20">
    <property type="entry name" value="Glycosyl transferase family 29"/>
    <property type="match status" value="2"/>
</dbReference>
<comment type="subcellular location">
    <subcellularLocation>
        <location evidence="1">Golgi apparatus membrane</location>
        <topology evidence="1">Single-pass type II membrane protein</topology>
    </subcellularLocation>
    <subcellularLocation>
        <location evidence="14">Golgi apparatus</location>
        <location evidence="14">Golgi stack membrane</location>
    </subcellularLocation>
    <subcellularLocation>
        <location evidence="2">Secreted</location>
    </subcellularLocation>
</comment>
<dbReference type="GO" id="GO:1901137">
    <property type="term" value="P:carbohydrate derivative biosynthetic process"/>
    <property type="evidence" value="ECO:0007669"/>
    <property type="project" value="UniProtKB-ARBA"/>
</dbReference>
<evidence type="ECO:0000256" key="3">
    <source>
        <dbReference type="ARBA" id="ARBA00004922"/>
    </source>
</evidence>
<keyword evidence="13" id="KW-0325">Glycoprotein</keyword>
<dbReference type="PIRSF" id="PIRSF005557">
    <property type="entry name" value="Sialyl_trans"/>
    <property type="match status" value="1"/>
</dbReference>
<dbReference type="EC" id="2.4.3.4" evidence="15"/>
<keyword evidence="10" id="KW-1133">Transmembrane helix</keyword>
<reference evidence="19" key="1">
    <citation type="journal article" date="2008" name="Nature">
        <title>The amphioxus genome and the evolution of the chordate karyotype.</title>
        <authorList>
            <consortium name="US DOE Joint Genome Institute (JGI-PGF)"/>
            <person name="Putnam N.H."/>
            <person name="Butts T."/>
            <person name="Ferrier D.E.K."/>
            <person name="Furlong R.F."/>
            <person name="Hellsten U."/>
            <person name="Kawashima T."/>
            <person name="Robinson-Rechavi M."/>
            <person name="Shoguchi E."/>
            <person name="Terry A."/>
            <person name="Yu J.-K."/>
            <person name="Benito-Gutierrez E.L."/>
            <person name="Dubchak I."/>
            <person name="Garcia-Fernandez J."/>
            <person name="Gibson-Brown J.J."/>
            <person name="Grigoriev I.V."/>
            <person name="Horton A.C."/>
            <person name="de Jong P.J."/>
            <person name="Jurka J."/>
            <person name="Kapitonov V.V."/>
            <person name="Kohara Y."/>
            <person name="Kuroki Y."/>
            <person name="Lindquist E."/>
            <person name="Lucas S."/>
            <person name="Osoegawa K."/>
            <person name="Pennacchio L.A."/>
            <person name="Salamov A.A."/>
            <person name="Satou Y."/>
            <person name="Sauka-Spengler T."/>
            <person name="Schmutz J."/>
            <person name="Shin-I T."/>
            <person name="Toyoda A."/>
            <person name="Bronner-Fraser M."/>
            <person name="Fujiyama A."/>
            <person name="Holland L.Z."/>
            <person name="Holland P.W.H."/>
            <person name="Satoh N."/>
            <person name="Rokhsar D.S."/>
        </authorList>
    </citation>
    <scope>NUCLEOTIDE SEQUENCE [LARGE SCALE GENOMIC DNA]</scope>
    <source>
        <strain evidence="19">S238N-H82</strain>
        <tissue evidence="19">Testes</tissue>
    </source>
</reference>
<keyword evidence="11" id="KW-0333">Golgi apparatus</keyword>
<evidence type="ECO:0000256" key="6">
    <source>
        <dbReference type="ARBA" id="ARBA00022676"/>
    </source>
</evidence>
<gene>
    <name evidence="19" type="ORF">BRAFLDRAFT_92866</name>
</gene>
<keyword evidence="6" id="KW-0328">Glycosyltransferase</keyword>
<dbReference type="GO" id="GO:0005576">
    <property type="term" value="C:extracellular region"/>
    <property type="evidence" value="ECO:0007669"/>
    <property type="project" value="UniProtKB-SubCell"/>
</dbReference>